<reference evidence="2 3" key="1">
    <citation type="journal article" date="2019" name="Sci. Rep.">
        <title>Orb-weaving spider Araneus ventricosus genome elucidates the spidroin gene catalogue.</title>
        <authorList>
            <person name="Kono N."/>
            <person name="Nakamura H."/>
            <person name="Ohtoshi R."/>
            <person name="Moran D.A.P."/>
            <person name="Shinohara A."/>
            <person name="Yoshida Y."/>
            <person name="Fujiwara M."/>
            <person name="Mori M."/>
            <person name="Tomita M."/>
            <person name="Arakawa K."/>
        </authorList>
    </citation>
    <scope>NUCLEOTIDE SEQUENCE [LARGE SCALE GENOMIC DNA]</scope>
</reference>
<accession>A0A4Y2DWD9</accession>
<dbReference type="EMBL" id="BGPR01000441">
    <property type="protein sequence ID" value="GBM20389.1"/>
    <property type="molecule type" value="Genomic_DNA"/>
</dbReference>
<feature type="coiled-coil region" evidence="1">
    <location>
        <begin position="1"/>
        <end position="32"/>
    </location>
</feature>
<dbReference type="OrthoDB" id="6077919at2759"/>
<protein>
    <recommendedName>
        <fullName evidence="4">SCAN box domain-containing protein</fullName>
    </recommendedName>
</protein>
<proteinExistence type="predicted"/>
<organism evidence="2 3">
    <name type="scientific">Araneus ventricosus</name>
    <name type="common">Orbweaver spider</name>
    <name type="synonym">Epeira ventricosa</name>
    <dbReference type="NCBI Taxonomy" id="182803"/>
    <lineage>
        <taxon>Eukaryota</taxon>
        <taxon>Metazoa</taxon>
        <taxon>Ecdysozoa</taxon>
        <taxon>Arthropoda</taxon>
        <taxon>Chelicerata</taxon>
        <taxon>Arachnida</taxon>
        <taxon>Araneae</taxon>
        <taxon>Araneomorphae</taxon>
        <taxon>Entelegynae</taxon>
        <taxon>Araneoidea</taxon>
        <taxon>Araneidae</taxon>
        <taxon>Araneus</taxon>
    </lineage>
</organism>
<evidence type="ECO:0000256" key="1">
    <source>
        <dbReference type="SAM" id="Coils"/>
    </source>
</evidence>
<evidence type="ECO:0000313" key="3">
    <source>
        <dbReference type="Proteomes" id="UP000499080"/>
    </source>
</evidence>
<evidence type="ECO:0008006" key="4">
    <source>
        <dbReference type="Google" id="ProtNLM"/>
    </source>
</evidence>
<dbReference type="AlphaFoldDB" id="A0A4Y2DWD9"/>
<keyword evidence="3" id="KW-1185">Reference proteome</keyword>
<keyword evidence="1" id="KW-0175">Coiled coil</keyword>
<comment type="caution">
    <text evidence="2">The sequence shown here is derived from an EMBL/GenBank/DDBJ whole genome shotgun (WGS) entry which is preliminary data.</text>
</comment>
<sequence length="121" mass="14332">MAEQAAEKDKELAKKEKLLREDEQLKRVAKKECLFELEELKIQLELQTISPEQAITQGIDQPKMDITRIVPRFNPKEDEIRLYLTIFERQLKFLNIPETKWITYLISSLPTEIAQFIARED</sequence>
<gene>
    <name evidence="2" type="ORF">AVEN_222097_1</name>
</gene>
<evidence type="ECO:0000313" key="2">
    <source>
        <dbReference type="EMBL" id="GBM20389.1"/>
    </source>
</evidence>
<name>A0A4Y2DWD9_ARAVE</name>
<dbReference type="Proteomes" id="UP000499080">
    <property type="component" value="Unassembled WGS sequence"/>
</dbReference>